<feature type="region of interest" description="Disordered" evidence="1">
    <location>
        <begin position="131"/>
        <end position="154"/>
    </location>
</feature>
<evidence type="ECO:0000256" key="1">
    <source>
        <dbReference type="SAM" id="MobiDB-lite"/>
    </source>
</evidence>
<dbReference type="EMBL" id="JAACXV010000179">
    <property type="protein sequence ID" value="KAF7282303.1"/>
    <property type="molecule type" value="Genomic_DNA"/>
</dbReference>
<proteinExistence type="predicted"/>
<dbReference type="AlphaFoldDB" id="A0A834IP31"/>
<feature type="compositionally biased region" description="Low complexity" evidence="1">
    <location>
        <begin position="81"/>
        <end position="90"/>
    </location>
</feature>
<feature type="region of interest" description="Disordered" evidence="1">
    <location>
        <begin position="57"/>
        <end position="90"/>
    </location>
</feature>
<comment type="caution">
    <text evidence="2">The sequence shown here is derived from an EMBL/GenBank/DDBJ whole genome shotgun (WGS) entry which is preliminary data.</text>
</comment>
<dbReference type="Proteomes" id="UP000625711">
    <property type="component" value="Unassembled WGS sequence"/>
</dbReference>
<sequence>MTLRWHMFSNAEMVVTDNEMCEKIIIEAQKKAKVVMFLWTIAIQGIVFYQVRSSAAAFSSPPTPHPTPPPTPPPRFPNGGPLSTDASSPLAPASLGLPPVPVRCGGVGTRPNVSPASPPIPVALALPPARSLDASLPRERRGRQDENQRLDARPPKRTATIATRSLTLLESIVHTSFVRLFLFLFRSWSETSTSTVQHYRRKIRTFLPYRVSYYHFHKSTTRCD</sequence>
<name>A0A834IP31_RHYFE</name>
<feature type="compositionally biased region" description="Basic and acidic residues" evidence="1">
    <location>
        <begin position="136"/>
        <end position="154"/>
    </location>
</feature>
<feature type="compositionally biased region" description="Pro residues" evidence="1">
    <location>
        <begin position="61"/>
        <end position="76"/>
    </location>
</feature>
<protein>
    <submittedName>
        <fullName evidence="2">Uncharacterized protein</fullName>
    </submittedName>
</protein>
<reference evidence="2" key="1">
    <citation type="submission" date="2020-08" db="EMBL/GenBank/DDBJ databases">
        <title>Genome sequencing and assembly of the red palm weevil Rhynchophorus ferrugineus.</title>
        <authorList>
            <person name="Dias G.B."/>
            <person name="Bergman C.M."/>
            <person name="Manee M."/>
        </authorList>
    </citation>
    <scope>NUCLEOTIDE SEQUENCE</scope>
    <source>
        <strain evidence="2">AA-2017</strain>
        <tissue evidence="2">Whole larva</tissue>
    </source>
</reference>
<keyword evidence="3" id="KW-1185">Reference proteome</keyword>
<accession>A0A834IP31</accession>
<evidence type="ECO:0000313" key="3">
    <source>
        <dbReference type="Proteomes" id="UP000625711"/>
    </source>
</evidence>
<organism evidence="2 3">
    <name type="scientific">Rhynchophorus ferrugineus</name>
    <name type="common">Red palm weevil</name>
    <name type="synonym">Curculio ferrugineus</name>
    <dbReference type="NCBI Taxonomy" id="354439"/>
    <lineage>
        <taxon>Eukaryota</taxon>
        <taxon>Metazoa</taxon>
        <taxon>Ecdysozoa</taxon>
        <taxon>Arthropoda</taxon>
        <taxon>Hexapoda</taxon>
        <taxon>Insecta</taxon>
        <taxon>Pterygota</taxon>
        <taxon>Neoptera</taxon>
        <taxon>Endopterygota</taxon>
        <taxon>Coleoptera</taxon>
        <taxon>Polyphaga</taxon>
        <taxon>Cucujiformia</taxon>
        <taxon>Curculionidae</taxon>
        <taxon>Dryophthorinae</taxon>
        <taxon>Rhynchophorus</taxon>
    </lineage>
</organism>
<evidence type="ECO:0000313" key="2">
    <source>
        <dbReference type="EMBL" id="KAF7282303.1"/>
    </source>
</evidence>
<gene>
    <name evidence="2" type="ORF">GWI33_002877</name>
</gene>